<dbReference type="RefSeq" id="WP_115328101.1">
    <property type="nucleotide sequence ID" value="NZ_JACKST010000143.1"/>
</dbReference>
<keyword evidence="1" id="KW-0808">Transferase</keyword>
<dbReference type="AlphaFoldDB" id="A0A378SQN5"/>
<accession>A0A378SQN5</accession>
<dbReference type="EMBL" id="UGQM01000001">
    <property type="protein sequence ID" value="STZ45099.1"/>
    <property type="molecule type" value="Genomic_DNA"/>
</dbReference>
<gene>
    <name evidence="1" type="ORF">NCTC10742_04347</name>
</gene>
<protein>
    <submittedName>
        <fullName evidence="1">Acyltransferase, WS/DGAT/MGAT</fullName>
    </submittedName>
</protein>
<evidence type="ECO:0000313" key="1">
    <source>
        <dbReference type="EMBL" id="STZ45099.1"/>
    </source>
</evidence>
<evidence type="ECO:0000313" key="2">
    <source>
        <dbReference type="Proteomes" id="UP000254291"/>
    </source>
</evidence>
<reference evidence="1 2" key="1">
    <citation type="submission" date="2018-06" db="EMBL/GenBank/DDBJ databases">
        <authorList>
            <consortium name="Pathogen Informatics"/>
            <person name="Doyle S."/>
        </authorList>
    </citation>
    <scope>NUCLEOTIDE SEQUENCE [LARGE SCALE GENOMIC DNA]</scope>
    <source>
        <strain evidence="1 2">NCTC10742</strain>
    </source>
</reference>
<name>A0A378SQN5_9MYCO</name>
<proteinExistence type="predicted"/>
<dbReference type="Proteomes" id="UP000254291">
    <property type="component" value="Unassembled WGS sequence"/>
</dbReference>
<dbReference type="GO" id="GO:0016746">
    <property type="term" value="F:acyltransferase activity"/>
    <property type="evidence" value="ECO:0007669"/>
    <property type="project" value="UniProtKB-KW"/>
</dbReference>
<keyword evidence="1" id="KW-0012">Acyltransferase</keyword>
<organism evidence="1 2">
    <name type="scientific">Mycolicibacterium gilvum</name>
    <dbReference type="NCBI Taxonomy" id="1804"/>
    <lineage>
        <taxon>Bacteria</taxon>
        <taxon>Bacillati</taxon>
        <taxon>Actinomycetota</taxon>
        <taxon>Actinomycetes</taxon>
        <taxon>Mycobacteriales</taxon>
        <taxon>Mycobacteriaceae</taxon>
        <taxon>Mycolicibacterium</taxon>
    </lineage>
</organism>
<sequence length="417" mass="44430">MTVRRLTAVDARTLWLCRSIPDDQFLLYAFDGSVGDLDEALAVISARARACGEFGLRIADTGFWTYPRWEPRPVGADQFVVRAEATWDGCLAAVAASVESQLDACVMTWRLHVFPSVVDVPGATDAASVLVLQICHALADGVRASALAAYLLGRGDPVAAVPRMRSPAVALPVRAVRAGREHRRLLRDTAAGHVPAQAVSRPTLHSNIRPEGDCHLRTVVVERGLFDGHTVTVGALSAISGALAAHLRELGDDPAHLGAEVPMAKVGPRQANNHFGNVGIGLHPDEEPATRMRLIADEFAQRRRRATHPAMGAEDAASAAVPAPLLRWGVGHFDPDLRWPTVTGNTVVSSVNRGAADLRFGDAPVLLTAGFPTLSPMMGVTHGVHGIGEYVAVSVYAAESAIGDIDAYVDRLEHALR</sequence>